<dbReference type="Proteomes" id="UP000823775">
    <property type="component" value="Unassembled WGS sequence"/>
</dbReference>
<sequence length="117" mass="12599">LGQSDSSVALGASHASQGGAWHCVCLREEGYSLEKGPVRVFSGCSRWPVERKMAVVRVYGGGHLSETKMKYGQQEEDNERDEGRGARAGVWLAGEEERDAACFGGVKGREKRKGGGL</sequence>
<reference evidence="1 2" key="1">
    <citation type="journal article" date="2021" name="BMC Genomics">
        <title>Datura genome reveals duplications of psychoactive alkaloid biosynthetic genes and high mutation rate following tissue culture.</title>
        <authorList>
            <person name="Rajewski A."/>
            <person name="Carter-House D."/>
            <person name="Stajich J."/>
            <person name="Litt A."/>
        </authorList>
    </citation>
    <scope>NUCLEOTIDE SEQUENCE [LARGE SCALE GENOMIC DNA]</scope>
    <source>
        <strain evidence="1">AR-01</strain>
    </source>
</reference>
<feature type="non-terminal residue" evidence="1">
    <location>
        <position position="1"/>
    </location>
</feature>
<evidence type="ECO:0000313" key="1">
    <source>
        <dbReference type="EMBL" id="MCE3216149.1"/>
    </source>
</evidence>
<gene>
    <name evidence="1" type="ORF">HAX54_005081</name>
</gene>
<proteinExistence type="predicted"/>
<comment type="caution">
    <text evidence="1">The sequence shown here is derived from an EMBL/GenBank/DDBJ whole genome shotgun (WGS) entry which is preliminary data.</text>
</comment>
<organism evidence="1 2">
    <name type="scientific">Datura stramonium</name>
    <name type="common">Jimsonweed</name>
    <name type="synonym">Common thornapple</name>
    <dbReference type="NCBI Taxonomy" id="4076"/>
    <lineage>
        <taxon>Eukaryota</taxon>
        <taxon>Viridiplantae</taxon>
        <taxon>Streptophyta</taxon>
        <taxon>Embryophyta</taxon>
        <taxon>Tracheophyta</taxon>
        <taxon>Spermatophyta</taxon>
        <taxon>Magnoliopsida</taxon>
        <taxon>eudicotyledons</taxon>
        <taxon>Gunneridae</taxon>
        <taxon>Pentapetalae</taxon>
        <taxon>asterids</taxon>
        <taxon>lamiids</taxon>
        <taxon>Solanales</taxon>
        <taxon>Solanaceae</taxon>
        <taxon>Solanoideae</taxon>
        <taxon>Datureae</taxon>
        <taxon>Datura</taxon>
    </lineage>
</organism>
<name>A0ABS8WXE8_DATST</name>
<keyword evidence="2" id="KW-1185">Reference proteome</keyword>
<protein>
    <submittedName>
        <fullName evidence="1">Uncharacterized protein</fullName>
    </submittedName>
</protein>
<dbReference type="EMBL" id="JACEIK010012449">
    <property type="protein sequence ID" value="MCE3216149.1"/>
    <property type="molecule type" value="Genomic_DNA"/>
</dbReference>
<evidence type="ECO:0000313" key="2">
    <source>
        <dbReference type="Proteomes" id="UP000823775"/>
    </source>
</evidence>
<accession>A0ABS8WXE8</accession>